<name>A0A432YLH7_9GAMM</name>
<sequence length="128" mass="13845">MKTVLLICILLAATIAIWSGATLAYFCAGLALVSYYELCYRRDRIDLACIVGGVFFISCGFLALHDNLIMTGSDSAYVQLTTFVAPVALVLLATLVFCIGLVERAALRPDLEESSADLPGGNHRRSRL</sequence>
<dbReference type="EMBL" id="PIPY01000005">
    <property type="protein sequence ID" value="RUO61813.1"/>
    <property type="molecule type" value="Genomic_DNA"/>
</dbReference>
<feature type="transmembrane region" description="Helical" evidence="1">
    <location>
        <begin position="6"/>
        <end position="33"/>
    </location>
</feature>
<dbReference type="Proteomes" id="UP000288259">
    <property type="component" value="Unassembled WGS sequence"/>
</dbReference>
<feature type="transmembrane region" description="Helical" evidence="1">
    <location>
        <begin position="76"/>
        <end position="102"/>
    </location>
</feature>
<keyword evidence="1" id="KW-0812">Transmembrane</keyword>
<proteinExistence type="predicted"/>
<keyword evidence="3" id="KW-1185">Reference proteome</keyword>
<organism evidence="2 3">
    <name type="scientific">Pseudidiomarina insulisalsae</name>
    <dbReference type="NCBI Taxonomy" id="575789"/>
    <lineage>
        <taxon>Bacteria</taxon>
        <taxon>Pseudomonadati</taxon>
        <taxon>Pseudomonadota</taxon>
        <taxon>Gammaproteobacteria</taxon>
        <taxon>Alteromonadales</taxon>
        <taxon>Idiomarinaceae</taxon>
        <taxon>Pseudidiomarina</taxon>
    </lineage>
</organism>
<feature type="transmembrane region" description="Helical" evidence="1">
    <location>
        <begin position="45"/>
        <end position="64"/>
    </location>
</feature>
<accession>A0A432YLH7</accession>
<evidence type="ECO:0000256" key="1">
    <source>
        <dbReference type="SAM" id="Phobius"/>
    </source>
</evidence>
<keyword evidence="1" id="KW-0472">Membrane</keyword>
<keyword evidence="1" id="KW-1133">Transmembrane helix</keyword>
<evidence type="ECO:0000313" key="3">
    <source>
        <dbReference type="Proteomes" id="UP000288259"/>
    </source>
</evidence>
<evidence type="ECO:0000313" key="2">
    <source>
        <dbReference type="EMBL" id="RUO61813.1"/>
    </source>
</evidence>
<dbReference type="RefSeq" id="WP_126754273.1">
    <property type="nucleotide sequence ID" value="NZ_PIPY01000005.1"/>
</dbReference>
<protein>
    <submittedName>
        <fullName evidence="2">Uncharacterized protein</fullName>
    </submittedName>
</protein>
<reference evidence="3" key="1">
    <citation type="journal article" date="2018" name="Front. Microbiol.">
        <title>Genome-Based Analysis Reveals the Taxonomy and Diversity of the Family Idiomarinaceae.</title>
        <authorList>
            <person name="Liu Y."/>
            <person name="Lai Q."/>
            <person name="Shao Z."/>
        </authorList>
    </citation>
    <scope>NUCLEOTIDE SEQUENCE [LARGE SCALE GENOMIC DNA]</scope>
    <source>
        <strain evidence="3">CVS-6</strain>
    </source>
</reference>
<gene>
    <name evidence="2" type="ORF">CWI71_05480</name>
</gene>
<dbReference type="AlphaFoldDB" id="A0A432YLH7"/>
<comment type="caution">
    <text evidence="2">The sequence shown here is derived from an EMBL/GenBank/DDBJ whole genome shotgun (WGS) entry which is preliminary data.</text>
</comment>